<dbReference type="InterPro" id="IPR032466">
    <property type="entry name" value="Metal_Hydrolase"/>
</dbReference>
<dbReference type="InterPro" id="IPR006680">
    <property type="entry name" value="Amidohydro-rel"/>
</dbReference>
<organism evidence="10 11">
    <name type="scientific">Morchella conica CCBAS932</name>
    <dbReference type="NCBI Taxonomy" id="1392247"/>
    <lineage>
        <taxon>Eukaryota</taxon>
        <taxon>Fungi</taxon>
        <taxon>Dikarya</taxon>
        <taxon>Ascomycota</taxon>
        <taxon>Pezizomycotina</taxon>
        <taxon>Pezizomycetes</taxon>
        <taxon>Pezizales</taxon>
        <taxon>Morchellaceae</taxon>
        <taxon>Morchella</taxon>
    </lineage>
</organism>
<evidence type="ECO:0000259" key="9">
    <source>
        <dbReference type="PROSITE" id="PS51020"/>
    </source>
</evidence>
<dbReference type="GO" id="GO:0019748">
    <property type="term" value="P:secondary metabolic process"/>
    <property type="evidence" value="ECO:0007669"/>
    <property type="project" value="TreeGrafter"/>
</dbReference>
<keyword evidence="2" id="KW-0479">Metal-binding</keyword>
<evidence type="ECO:0000313" key="10">
    <source>
        <dbReference type="EMBL" id="RPB08796.1"/>
    </source>
</evidence>
<sequence length="336" mass="36915">MSTTTSFPRRMQMVYTATISSPSQRWLTHLIALEACGGDPSGWKLPSWSLDATKELMTAQHTTTAILSLTAPGACIVPDARASAALARTCNLHAASIRDSAPSTFGFFASLPSLLNTADALAEITYSLDTLHADGITLFTRYGPGNTYLGHPSLAPIWAELDRRSAVVFVHPTHAVDTTLVSPLMPQPVIDYPHETTRTAMDLLLSGTIRRHQNVKIILSHAGGTLPYLAARPGSFLPFPGVELTREEFMQDARSFYFDLALSSGEVTLGVLERFAAPGRVLWGSDFPYAPRKGVDWFLKEFEGYRFRDEGMRRSVERGAAETLFPRLIKAERSLL</sequence>
<dbReference type="EMBL" id="ML119158">
    <property type="protein sequence ID" value="RPB08796.1"/>
    <property type="molecule type" value="Genomic_DNA"/>
</dbReference>
<dbReference type="PANTHER" id="PTHR21240">
    <property type="entry name" value="2-AMINO-3-CARBOXYLMUCONATE-6-SEMIALDEHYDE DECARBOXYLASE"/>
    <property type="match status" value="1"/>
</dbReference>
<dbReference type="EC" id="4.1.1.52" evidence="7"/>
<reference evidence="10 11" key="1">
    <citation type="journal article" date="2018" name="Nat. Ecol. Evol.">
        <title>Pezizomycetes genomes reveal the molecular basis of ectomycorrhizal truffle lifestyle.</title>
        <authorList>
            <person name="Murat C."/>
            <person name="Payen T."/>
            <person name="Noel B."/>
            <person name="Kuo A."/>
            <person name="Morin E."/>
            <person name="Chen J."/>
            <person name="Kohler A."/>
            <person name="Krizsan K."/>
            <person name="Balestrini R."/>
            <person name="Da Silva C."/>
            <person name="Montanini B."/>
            <person name="Hainaut M."/>
            <person name="Levati E."/>
            <person name="Barry K.W."/>
            <person name="Belfiori B."/>
            <person name="Cichocki N."/>
            <person name="Clum A."/>
            <person name="Dockter R.B."/>
            <person name="Fauchery L."/>
            <person name="Guy J."/>
            <person name="Iotti M."/>
            <person name="Le Tacon F."/>
            <person name="Lindquist E.A."/>
            <person name="Lipzen A."/>
            <person name="Malagnac F."/>
            <person name="Mello A."/>
            <person name="Molinier V."/>
            <person name="Miyauchi S."/>
            <person name="Poulain J."/>
            <person name="Riccioni C."/>
            <person name="Rubini A."/>
            <person name="Sitrit Y."/>
            <person name="Splivallo R."/>
            <person name="Traeger S."/>
            <person name="Wang M."/>
            <person name="Zifcakova L."/>
            <person name="Wipf D."/>
            <person name="Zambonelli A."/>
            <person name="Paolocci F."/>
            <person name="Nowrousian M."/>
            <person name="Ottonello S."/>
            <person name="Baldrian P."/>
            <person name="Spatafora J.W."/>
            <person name="Henrissat B."/>
            <person name="Nagy L.G."/>
            <person name="Aury J.M."/>
            <person name="Wincker P."/>
            <person name="Grigoriev I.V."/>
            <person name="Bonfante P."/>
            <person name="Martin F.M."/>
        </authorList>
    </citation>
    <scope>NUCLEOTIDE SEQUENCE [LARGE SCALE GENOMIC DNA]</scope>
    <source>
        <strain evidence="10 11">CCBAS932</strain>
    </source>
</reference>
<evidence type="ECO:0000256" key="4">
    <source>
        <dbReference type="ARBA" id="ARBA00022833"/>
    </source>
</evidence>
<dbReference type="Gene3D" id="3.20.20.140">
    <property type="entry name" value="Metal-dependent hydrolases"/>
    <property type="match status" value="1"/>
</dbReference>
<evidence type="ECO:0000313" key="11">
    <source>
        <dbReference type="Proteomes" id="UP000277580"/>
    </source>
</evidence>
<evidence type="ECO:0000256" key="7">
    <source>
        <dbReference type="ARBA" id="ARBA00038889"/>
    </source>
</evidence>
<dbReference type="Proteomes" id="UP000277580">
    <property type="component" value="Unassembled WGS sequence"/>
</dbReference>
<feature type="domain" description="Spondin" evidence="9">
    <location>
        <begin position="1"/>
        <end position="102"/>
    </location>
</feature>
<dbReference type="InterPro" id="IPR009465">
    <property type="entry name" value="Spondin_N"/>
</dbReference>
<dbReference type="STRING" id="1392247.A0A3N4KE34"/>
<evidence type="ECO:0000256" key="2">
    <source>
        <dbReference type="ARBA" id="ARBA00022723"/>
    </source>
</evidence>
<evidence type="ECO:0000256" key="3">
    <source>
        <dbReference type="ARBA" id="ARBA00022793"/>
    </source>
</evidence>
<dbReference type="GO" id="GO:0046872">
    <property type="term" value="F:metal ion binding"/>
    <property type="evidence" value="ECO:0007669"/>
    <property type="project" value="UniProtKB-KW"/>
</dbReference>
<dbReference type="Pfam" id="PF04909">
    <property type="entry name" value="Amidohydro_2"/>
    <property type="match status" value="1"/>
</dbReference>
<dbReference type="SUPFAM" id="SSF51556">
    <property type="entry name" value="Metallo-dependent hydrolases"/>
    <property type="match status" value="1"/>
</dbReference>
<dbReference type="PROSITE" id="PS51020">
    <property type="entry name" value="SPONDIN"/>
    <property type="match status" value="1"/>
</dbReference>
<gene>
    <name evidence="10" type="ORF">P167DRAFT_538952</name>
</gene>
<keyword evidence="4" id="KW-0862">Zinc</keyword>
<dbReference type="AlphaFoldDB" id="A0A3N4KE34"/>
<dbReference type="GO" id="GO:0005829">
    <property type="term" value="C:cytosol"/>
    <property type="evidence" value="ECO:0007669"/>
    <property type="project" value="TreeGrafter"/>
</dbReference>
<dbReference type="InterPro" id="IPR032465">
    <property type="entry name" value="ACMSD"/>
</dbReference>
<comment type="similarity">
    <text evidence="1">Belongs to the metallo-dependent hydrolases superfamily. ACMSD family.</text>
</comment>
<evidence type="ECO:0000256" key="6">
    <source>
        <dbReference type="ARBA" id="ARBA00036832"/>
    </source>
</evidence>
<dbReference type="GO" id="GO:0016787">
    <property type="term" value="F:hydrolase activity"/>
    <property type="evidence" value="ECO:0007669"/>
    <property type="project" value="UniProtKB-KW"/>
</dbReference>
<name>A0A3N4KE34_9PEZI</name>
<keyword evidence="11" id="KW-1185">Reference proteome</keyword>
<accession>A0A3N4KE34</accession>
<dbReference type="PANTHER" id="PTHR21240:SF29">
    <property type="entry name" value="AMIDOHYDROLASE-RELATED DOMAIN-CONTAINING PROTEIN"/>
    <property type="match status" value="1"/>
</dbReference>
<evidence type="ECO:0000256" key="5">
    <source>
        <dbReference type="ARBA" id="ARBA00023239"/>
    </source>
</evidence>
<evidence type="ECO:0000256" key="8">
    <source>
        <dbReference type="RuleBase" id="RU366045"/>
    </source>
</evidence>
<comment type="catalytic activity">
    <reaction evidence="6">
        <text>6-methylsalicylate + H(+) = 3-methylphenol + CO2</text>
        <dbReference type="Rhea" id="RHEA:23112"/>
        <dbReference type="ChEBI" id="CHEBI:15378"/>
        <dbReference type="ChEBI" id="CHEBI:16526"/>
        <dbReference type="ChEBI" id="CHEBI:17231"/>
        <dbReference type="ChEBI" id="CHEBI:36658"/>
        <dbReference type="EC" id="4.1.1.52"/>
    </reaction>
    <physiologicalReaction direction="left-to-right" evidence="6">
        <dbReference type="Rhea" id="RHEA:23113"/>
    </physiologicalReaction>
</comment>
<evidence type="ECO:0000256" key="1">
    <source>
        <dbReference type="ARBA" id="ARBA00005871"/>
    </source>
</evidence>
<dbReference type="InParanoid" id="A0A3N4KE34"/>
<keyword evidence="3 8" id="KW-0210">Decarboxylase</keyword>
<proteinExistence type="inferred from homology"/>
<keyword evidence="5 8" id="KW-0456">Lyase</keyword>
<dbReference type="OrthoDB" id="2832284at2759"/>
<keyword evidence="10" id="KW-0378">Hydrolase</keyword>
<protein>
    <recommendedName>
        <fullName evidence="7">6-methylsalicylate decarboxylase</fullName>
        <ecNumber evidence="7">4.1.1.52</ecNumber>
    </recommendedName>
</protein>
<dbReference type="GO" id="GO:0047596">
    <property type="term" value="F:6-methylsalicylate decarboxylase activity"/>
    <property type="evidence" value="ECO:0007669"/>
    <property type="project" value="UniProtKB-EC"/>
</dbReference>